<dbReference type="InterPro" id="IPR035420">
    <property type="entry name" value="Spt6_SH2"/>
</dbReference>
<dbReference type="InterPro" id="IPR023323">
    <property type="entry name" value="Tex-like_dom_sf"/>
</dbReference>
<evidence type="ECO:0000313" key="17">
    <source>
        <dbReference type="EMBL" id="GJJ12120.1"/>
    </source>
</evidence>
<dbReference type="InterPro" id="IPR028083">
    <property type="entry name" value="Spt6_acidic_N_dom"/>
</dbReference>
<evidence type="ECO:0000256" key="7">
    <source>
        <dbReference type="ARBA" id="ARBA00022989"/>
    </source>
</evidence>
<dbReference type="EMBL" id="BPWL01000007">
    <property type="protein sequence ID" value="GJJ12120.1"/>
    <property type="molecule type" value="Genomic_DNA"/>
</dbReference>
<dbReference type="Pfam" id="PF21710">
    <property type="entry name" value="Spt6_S1"/>
    <property type="match status" value="1"/>
</dbReference>
<dbReference type="Pfam" id="PF14635">
    <property type="entry name" value="HHH_7"/>
    <property type="match status" value="1"/>
</dbReference>
<feature type="transmembrane region" description="Helical" evidence="15">
    <location>
        <begin position="2464"/>
        <end position="2488"/>
    </location>
</feature>
<dbReference type="SUPFAM" id="SSF53098">
    <property type="entry name" value="Ribonuclease H-like"/>
    <property type="match status" value="1"/>
</dbReference>
<dbReference type="InterPro" id="IPR012340">
    <property type="entry name" value="NA-bd_OB-fold"/>
</dbReference>
<dbReference type="Pfam" id="PF14639">
    <property type="entry name" value="YqgF"/>
    <property type="match status" value="2"/>
</dbReference>
<feature type="compositionally biased region" description="Polar residues" evidence="14">
    <location>
        <begin position="1466"/>
        <end position="1477"/>
    </location>
</feature>
<dbReference type="GO" id="GO:0016020">
    <property type="term" value="C:membrane"/>
    <property type="evidence" value="ECO:0007669"/>
    <property type="project" value="UniProtKB-SubCell"/>
</dbReference>
<feature type="transmembrane region" description="Helical" evidence="15">
    <location>
        <begin position="2683"/>
        <end position="2701"/>
    </location>
</feature>
<feature type="compositionally biased region" description="Acidic residues" evidence="14">
    <location>
        <begin position="828"/>
        <end position="845"/>
    </location>
</feature>
<dbReference type="InterPro" id="IPR035018">
    <property type="entry name" value="Spt6_SH2_C"/>
</dbReference>
<feature type="compositionally biased region" description="Acidic residues" evidence="14">
    <location>
        <begin position="800"/>
        <end position="815"/>
    </location>
</feature>
<keyword evidence="7 15" id="KW-1133">Transmembrane helix</keyword>
<feature type="transmembrane region" description="Helical" evidence="15">
    <location>
        <begin position="2547"/>
        <end position="2570"/>
    </location>
</feature>
<evidence type="ECO:0000256" key="2">
    <source>
        <dbReference type="ARBA" id="ARBA00004141"/>
    </source>
</evidence>
<feature type="compositionally biased region" description="Acidic residues" evidence="14">
    <location>
        <begin position="686"/>
        <end position="698"/>
    </location>
</feature>
<dbReference type="Pfam" id="PF14633">
    <property type="entry name" value="SH2_2"/>
    <property type="match status" value="2"/>
</dbReference>
<feature type="transmembrane region" description="Helical" evidence="15">
    <location>
        <begin position="2312"/>
        <end position="2330"/>
    </location>
</feature>
<keyword evidence="10" id="KW-0804">Transcription</keyword>
<dbReference type="CDD" id="cd09918">
    <property type="entry name" value="SH2_Nterm_SPT6_like"/>
    <property type="match status" value="1"/>
</dbReference>
<dbReference type="SUPFAM" id="SSF50249">
    <property type="entry name" value="Nucleic acid-binding proteins"/>
    <property type="match status" value="1"/>
</dbReference>
<dbReference type="Gene3D" id="3.30.420.140">
    <property type="entry name" value="YqgF/RNase H-like domain"/>
    <property type="match status" value="1"/>
</dbReference>
<comment type="function">
    <text evidence="12">Histone H3-H4 chaperone that plays a role in maintenance of chromatin structure during RNA polymerase II transcription elongation thereby repressing transcription initiation from cryptic promoters. Mediates the reassembly of nucleosomes onto the promoters of at least a selected set of genes during repression; the nucleosome reassembly is essential for transcriptional repression. Essential for viability.</text>
</comment>
<keyword evidence="8" id="KW-0727">SH2 domain</keyword>
<feature type="compositionally biased region" description="Polar residues" evidence="14">
    <location>
        <begin position="1"/>
        <end position="25"/>
    </location>
</feature>
<dbReference type="InterPro" id="IPR037027">
    <property type="entry name" value="YqgF/RNaseH-like_dom_sf"/>
</dbReference>
<feature type="compositionally biased region" description="Basic residues" evidence="14">
    <location>
        <begin position="40"/>
        <end position="52"/>
    </location>
</feature>
<dbReference type="GO" id="GO:0031491">
    <property type="term" value="F:nucleosome binding"/>
    <property type="evidence" value="ECO:0007669"/>
    <property type="project" value="TreeGrafter"/>
</dbReference>
<dbReference type="Pfam" id="PF14632">
    <property type="entry name" value="SPT6_acidic"/>
    <property type="match status" value="1"/>
</dbReference>
<feature type="compositionally biased region" description="Acidic residues" evidence="14">
    <location>
        <begin position="300"/>
        <end position="311"/>
    </location>
</feature>
<keyword evidence="13" id="KW-0175">Coiled coil</keyword>
<dbReference type="InterPro" id="IPR002293">
    <property type="entry name" value="AA/rel_permease1"/>
</dbReference>
<dbReference type="InterPro" id="IPR028088">
    <property type="entry name" value="Spt6_HTH_DNA-bd_dom"/>
</dbReference>
<dbReference type="Proteomes" id="UP001050691">
    <property type="component" value="Unassembled WGS sequence"/>
</dbReference>
<dbReference type="SMART" id="SM00316">
    <property type="entry name" value="S1"/>
    <property type="match status" value="1"/>
</dbReference>
<evidence type="ECO:0000256" key="11">
    <source>
        <dbReference type="ARBA" id="ARBA00023242"/>
    </source>
</evidence>
<evidence type="ECO:0000256" key="6">
    <source>
        <dbReference type="ARBA" id="ARBA00022692"/>
    </source>
</evidence>
<dbReference type="PROSITE" id="PS50126">
    <property type="entry name" value="S1"/>
    <property type="match status" value="1"/>
</dbReference>
<feature type="region of interest" description="Disordered" evidence="14">
    <location>
        <begin position="1466"/>
        <end position="1497"/>
    </location>
</feature>
<dbReference type="GO" id="GO:0042393">
    <property type="term" value="F:histone binding"/>
    <property type="evidence" value="ECO:0007669"/>
    <property type="project" value="TreeGrafter"/>
</dbReference>
<dbReference type="CDD" id="cd09928">
    <property type="entry name" value="SH2_Cterm_SPT6_like"/>
    <property type="match status" value="1"/>
</dbReference>
<evidence type="ECO:0000256" key="5">
    <source>
        <dbReference type="ARBA" id="ARBA00022454"/>
    </source>
</evidence>
<dbReference type="InterPro" id="IPR036860">
    <property type="entry name" value="SH2_dom_sf"/>
</dbReference>
<feature type="region of interest" description="Disordered" evidence="14">
    <location>
        <begin position="668"/>
        <end position="743"/>
    </location>
</feature>
<dbReference type="InterPro" id="IPR041692">
    <property type="entry name" value="HHH_9"/>
</dbReference>
<evidence type="ECO:0000256" key="14">
    <source>
        <dbReference type="SAM" id="MobiDB-lite"/>
    </source>
</evidence>
<keyword evidence="9 15" id="KW-0472">Membrane</keyword>
<feature type="transmembrane region" description="Helical" evidence="15">
    <location>
        <begin position="2590"/>
        <end position="2611"/>
    </location>
</feature>
<dbReference type="Gene3D" id="1.10.3500.10">
    <property type="entry name" value="Tex N-terminal region-like"/>
    <property type="match status" value="1"/>
</dbReference>
<feature type="domain" description="S1 motif" evidence="16">
    <location>
        <begin position="1804"/>
        <end position="1873"/>
    </location>
</feature>
<reference evidence="17" key="1">
    <citation type="submission" date="2021-10" db="EMBL/GenBank/DDBJ databases">
        <title>De novo Genome Assembly of Clathrus columnatus (Basidiomycota, Fungi) Using Illumina and Nanopore Sequence Data.</title>
        <authorList>
            <person name="Ogiso-Tanaka E."/>
            <person name="Itagaki H."/>
            <person name="Hosoya T."/>
            <person name="Hosaka K."/>
        </authorList>
    </citation>
    <scope>NUCLEOTIDE SEQUENCE</scope>
    <source>
        <strain evidence="17">MO-923</strain>
    </source>
</reference>
<dbReference type="Pfam" id="PF14641">
    <property type="entry name" value="HTH_44"/>
    <property type="match status" value="1"/>
</dbReference>
<evidence type="ECO:0000256" key="10">
    <source>
        <dbReference type="ARBA" id="ARBA00023163"/>
    </source>
</evidence>
<protein>
    <recommendedName>
        <fullName evidence="16">S1 motif domain-containing protein</fullName>
    </recommendedName>
</protein>
<feature type="compositionally biased region" description="Basic and acidic residues" evidence="14">
    <location>
        <begin position="849"/>
        <end position="863"/>
    </location>
</feature>
<evidence type="ECO:0000256" key="15">
    <source>
        <dbReference type="SAM" id="Phobius"/>
    </source>
</evidence>
<keyword evidence="18" id="KW-1185">Reference proteome</keyword>
<dbReference type="Gene3D" id="1.20.1740.10">
    <property type="entry name" value="Amino acid/polyamine transporter I"/>
    <property type="match status" value="1"/>
</dbReference>
<dbReference type="InterPro" id="IPR055179">
    <property type="entry name" value="Tex-like_central_region"/>
</dbReference>
<evidence type="ECO:0000256" key="9">
    <source>
        <dbReference type="ARBA" id="ARBA00023136"/>
    </source>
</evidence>
<dbReference type="InterPro" id="IPR023319">
    <property type="entry name" value="Tex-like_HTH_dom_sf"/>
</dbReference>
<dbReference type="Pfam" id="PF17674">
    <property type="entry name" value="HHH_9"/>
    <property type="match status" value="1"/>
</dbReference>
<dbReference type="InterPro" id="IPR028231">
    <property type="entry name" value="Spt6_YqgF"/>
</dbReference>
<dbReference type="InterPro" id="IPR049540">
    <property type="entry name" value="Spt6-like_S1"/>
</dbReference>
<dbReference type="GO" id="GO:0022857">
    <property type="term" value="F:transmembrane transporter activity"/>
    <property type="evidence" value="ECO:0007669"/>
    <property type="project" value="InterPro"/>
</dbReference>
<dbReference type="InterPro" id="IPR012337">
    <property type="entry name" value="RNaseH-like_sf"/>
</dbReference>
<dbReference type="Gene3D" id="1.10.10.2740">
    <property type="entry name" value="Spt6, Death-like domain"/>
    <property type="match status" value="1"/>
</dbReference>
<dbReference type="PANTHER" id="PTHR10145">
    <property type="entry name" value="TRANSCRIPTION ELONGATION FACTOR SPT6"/>
    <property type="match status" value="1"/>
</dbReference>
<dbReference type="Pfam" id="PF22706">
    <property type="entry name" value="Tex_central_region"/>
    <property type="match status" value="1"/>
</dbReference>
<name>A0AAV5ACN8_9AGAM</name>
<proteinExistence type="inferred from homology"/>
<dbReference type="Pfam" id="PF13520">
    <property type="entry name" value="AA_permease_2"/>
    <property type="match status" value="1"/>
</dbReference>
<dbReference type="InterPro" id="IPR017072">
    <property type="entry name" value="TF_Spt6"/>
</dbReference>
<gene>
    <name evidence="17" type="ORF">Clacol_006361</name>
</gene>
<organism evidence="17 18">
    <name type="scientific">Clathrus columnatus</name>
    <dbReference type="NCBI Taxonomy" id="1419009"/>
    <lineage>
        <taxon>Eukaryota</taxon>
        <taxon>Fungi</taxon>
        <taxon>Dikarya</taxon>
        <taxon>Basidiomycota</taxon>
        <taxon>Agaricomycotina</taxon>
        <taxon>Agaricomycetes</taxon>
        <taxon>Phallomycetidae</taxon>
        <taxon>Phallales</taxon>
        <taxon>Clathraceae</taxon>
        <taxon>Clathrus</taxon>
    </lineage>
</organism>
<evidence type="ECO:0000256" key="8">
    <source>
        <dbReference type="ARBA" id="ARBA00022999"/>
    </source>
</evidence>
<dbReference type="InterPro" id="IPR035019">
    <property type="entry name" value="Spt6_SH2_N"/>
</dbReference>
<dbReference type="GO" id="GO:0140673">
    <property type="term" value="P:transcription elongation-coupled chromatin remodeling"/>
    <property type="evidence" value="ECO:0007669"/>
    <property type="project" value="InterPro"/>
</dbReference>
<evidence type="ECO:0000256" key="12">
    <source>
        <dbReference type="ARBA" id="ARBA00093389"/>
    </source>
</evidence>
<dbReference type="GO" id="GO:0003677">
    <property type="term" value="F:DNA binding"/>
    <property type="evidence" value="ECO:0007669"/>
    <property type="project" value="InterPro"/>
</dbReference>
<feature type="compositionally biased region" description="Basic and acidic residues" evidence="14">
    <location>
        <begin position="320"/>
        <end position="330"/>
    </location>
</feature>
<evidence type="ECO:0000256" key="3">
    <source>
        <dbReference type="ARBA" id="ARBA00004286"/>
    </source>
</evidence>
<feature type="region of interest" description="Disordered" evidence="14">
    <location>
        <begin position="2133"/>
        <end position="2274"/>
    </location>
</feature>
<dbReference type="GO" id="GO:0034728">
    <property type="term" value="P:nucleosome organization"/>
    <property type="evidence" value="ECO:0007669"/>
    <property type="project" value="TreeGrafter"/>
</dbReference>
<dbReference type="GO" id="GO:0008023">
    <property type="term" value="C:transcription elongation factor complex"/>
    <property type="evidence" value="ECO:0007669"/>
    <property type="project" value="TreeGrafter"/>
</dbReference>
<dbReference type="SUPFAM" id="SSF158832">
    <property type="entry name" value="Tex N-terminal region-like"/>
    <property type="match status" value="1"/>
</dbReference>
<comment type="similarity">
    <text evidence="4">Belongs to the SPT6 family.</text>
</comment>
<comment type="caution">
    <text evidence="17">The sequence shown here is derived from an EMBL/GenBank/DDBJ whole genome shotgun (WGS) entry which is preliminary data.</text>
</comment>
<dbReference type="Gene3D" id="1.10.150.850">
    <property type="entry name" value="Spt6, helix-hairpin-helix domain"/>
    <property type="match status" value="1"/>
</dbReference>
<keyword evidence="6 15" id="KW-0812">Transmembrane</keyword>
<feature type="region of interest" description="Disordered" evidence="14">
    <location>
        <begin position="429"/>
        <end position="451"/>
    </location>
</feature>
<evidence type="ECO:0000256" key="13">
    <source>
        <dbReference type="SAM" id="Coils"/>
    </source>
</evidence>
<dbReference type="CDD" id="cd00164">
    <property type="entry name" value="S1_like"/>
    <property type="match status" value="1"/>
</dbReference>
<sequence>MRKAIKSSSSGILTRSNSVSNTATSHHYVPLPPAAERTKVTGKRRRYVPSRKLRSEPDDELPTLGGNPDVVLTSPISVEVKRRDSLPTSVAESHEMEPEDVLEALPVCNLPVHCFGSNPFKANPKQWTPFELVAYLSSTLRLPDGDMVPAPVMRKIAAFIVKHNLNGRAFLKMTGSDYNAYVHDIDPLWKESLTNANITLRQSLVQGQVLGSIGALSISDEDLVFLREIDEEHTPDAPIVSPTTPGAYTPWDKKRTLGRLEAGRVKGIAHKYERSHSAGECNYDPSGRRLDKFLDKGENESENGSESEESFPESPCIENNDSHPIVHEGRSPLLQDARPFVDEPTMQELIRAQSPPSHLWGAKAWEEEDSTNITAKKITQEQGNARDILAESTDKNKHSRPKLLASLFSGPEADIPRTELPGEIGEISERKEHASKHVPTNSEVSPSSEDTDVLPTMVMSNSSADSLESSLLWCKSESLSTTPGSSLIITESPHEAAKVPKTRLVKENKSLESLQEALRIVQERLLVVEGRLFDLEKQGAEQKQGVHASNVEERTVGVTGKPNISLPEGSVISPAITQTYKYDGVTDLDRHKSSKNYASSDMNLYSYMFYASVGLAALVMDRIKCAEGYFLNLPPPPAMASGNIQPSHYEDDGMEGNDVEEFAEDKEMAGNGSEEDNGEPTVVSDDSSEEPEEDEEEERLFREGFIADDDEEEEGSSDEAAQRRKRRKRRRRNRGVANCSHQGLELEDLEEDDLDLLEENTGTRIARRSRLTRLRRGRELDSAEEAEPVQSSKAAAALELSDEEDVRQGDVDGDDVQGIWDDDRGDREEDDEDIDSFIDDDDEDINLPPEEREQRRQERYKRDRQFREAISRPDLVGIDASAWDEIFDVFGDGTDYDWALDDDDVGEKSLTSVSKPEMRYQDVFEPSEIQARLLTEDDDWIRARDVPERMQLVNSTLLTSATMVNNQPFDRGHLPAASEWVALRLSRRIELEYFLPGAKHSSLLSHLIMAVQMSLDYLLCQHLEVPYIYTHRRDYISHFDPSLARSTVELLKRDELWKVHVLGQKYRALVDRKKAIEEAYSKLGVSDEYFENDIRPAMDSIEVVADATEWLGMKYKDQKSDFATLRFHDDVETEERKIKMPSRISAYEIAKKTPISRLARDFGLAPQDVVRNLTRKSYYPEDPEVPPLVYAEQYSELPGLASLPVEEILRRARMIIATELGRDPILRKKIRQLFKTGALVSVSPTEKGLTKIDDHHKYYDKPIELMTDTPQFLHILAAEAEHLVTVNIVLSPDKLHQFEKELVEAYSSDGYSDTAKAWNDQRTEVVREAMEKFLLPAGSKWAREWTREEVEDFLAANCGDILEERINVQPYRAPHMMKGQTPSVLAVSWGRGDPQVDAISLAFLDDNGRLREHTKLDNLSDEDNRKQFQSLLDRRLPNVIAVGGFSIQTTKLFSRLRELISGSQDESSQTWGVNGSNGPWGDNQGRSGPSGLSGSSRLDKTYDIPVIYVQDETARIYQHSKRASQEFSALSLNAKYCVGLARYAQSPLNEYAALGQDISAITFDEDSQQLASSTDRMYKIPKAKLLSALERALVNVVNAVGVDINRAVHDPYYQQLLPYVAGLGPRKAQVLIRKIVKLGGTLINRDQFIKNGLLTTQVYLNAAGFLRIHQDPDMRDIRKHNVAEVGDPLDDTRVHPEDYELARKMATDALELDDEDVHDDHPSHVVFVIMQDKDNVSKLDELNLDDFAVNMFETSNDRKRHTLNVIKDELLNPFRDTRTDFKLPSPWDILTMLTGETERTLRIGLIVSAMVVRIQSSWVVVKLDSGVEGIINATYLSDRADVQPGKVVKKGQTLQGVIIQVNVEQFQVELSSRPADVKEGDASFRRVKIDQEYYAVNQAQKDQDLLARRKRREVEQVRRIIKHPDFHNFNSAQAETYLAKQQRGDVVIRPSSKGLDHIAVTWKVDDGVYQHIGKNWFGVIVDTSLIFAVDVIDENADPNLQTAGNCLVIDNGKAKQTFSDLDELIVNYVKAMARKTEELMAHEKFKAGTEDELHGYLRDFVHMNPNKSVYAFGLNRKKPGHFHLAFLANKTAAIQTWPVRVSNESYFLFDTEVPTVPSLCDAFKYRHIHESQNLGAGGSKTPYGGRTPARTPALGRTPGHITPGRQSVRAPPLPSSFTPRQSYGQPSYPDYPPIRTSNGPPNGMHPSEQYGRLFPTSELMSGMPDTRGRYVPVTQDYNDTPVSPRSSNSSSTSLRALEFTGETAEPSEITQRRRSRRANSISVFQFQDDLFLPLSLSEVDGTSEISAQKTVGLYKGIALVAGLQIGSGIFSSPGVVIAHAQSVGAGLLIWLVSGVLAWTGASSFAELGAAIPLNGGAQAYLAYAYHPLVSYLFTWTSISALKPGGHAIIALIFGEYMTRLYFNQTGSDVTVDSIPAWSVKLTACAGVLFVAILCAATSKLGARAAVVFTTIKVAALISVAVFGIVQIARNHVSTSFQGSIFEGSSQNLSSYALALYSDLLGLWAFDGWDQTNYVAGEMKNPEKHIPWVIHSSMSVVITLFLLANVAYFVLLDKSTVESSNTVALDFGNALFGRTGSIVFACMVALSCLGALNGSTYTTSRLGTPINALILNVALTTGFIFIGGGFRTLINFYSVASWGFYFLTARKSVVMNRATFTNLLKNRFLGFIACGIPLYLMTHYNLRTTYQTRFNGVSKGTGWIAMCNPISWFRNGGKRSGWVRINTDAADEHVEMLET</sequence>
<dbReference type="GO" id="GO:0005694">
    <property type="term" value="C:chromosome"/>
    <property type="evidence" value="ECO:0007669"/>
    <property type="project" value="UniProtKB-SubCell"/>
</dbReference>
<feature type="compositionally biased region" description="Low complexity" evidence="14">
    <location>
        <begin position="2243"/>
        <end position="2253"/>
    </location>
</feature>
<feature type="compositionally biased region" description="Basic residues" evidence="14">
    <location>
        <begin position="723"/>
        <end position="734"/>
    </location>
</feature>
<evidence type="ECO:0000256" key="1">
    <source>
        <dbReference type="ARBA" id="ARBA00004123"/>
    </source>
</evidence>
<dbReference type="Gene3D" id="3.30.505.10">
    <property type="entry name" value="SH2 domain"/>
    <property type="match status" value="2"/>
</dbReference>
<feature type="region of interest" description="Disordered" evidence="14">
    <location>
        <begin position="776"/>
        <end position="863"/>
    </location>
</feature>
<dbReference type="InterPro" id="IPR042066">
    <property type="entry name" value="Spt6_death-like"/>
</dbReference>
<dbReference type="FunFam" id="1.10.10.2740:FF:000002">
    <property type="entry name" value="Transcription elongation factor Spt6"/>
    <property type="match status" value="1"/>
</dbReference>
<dbReference type="Gene3D" id="1.10.10.650">
    <property type="entry name" value="RuvA domain 2-like"/>
    <property type="match status" value="1"/>
</dbReference>
<feature type="transmembrane region" description="Helical" evidence="15">
    <location>
        <begin position="2342"/>
        <end position="2360"/>
    </location>
</feature>
<dbReference type="InterPro" id="IPR010994">
    <property type="entry name" value="RuvA_2-like"/>
</dbReference>
<feature type="region of interest" description="Disordered" evidence="14">
    <location>
        <begin position="1"/>
        <end position="68"/>
    </location>
</feature>
<feature type="transmembrane region" description="Helical" evidence="15">
    <location>
        <begin position="2434"/>
        <end position="2457"/>
    </location>
</feature>
<evidence type="ECO:0000313" key="18">
    <source>
        <dbReference type="Proteomes" id="UP001050691"/>
    </source>
</evidence>
<feature type="compositionally biased region" description="Acidic residues" evidence="14">
    <location>
        <begin position="706"/>
        <end position="717"/>
    </location>
</feature>
<keyword evidence="5" id="KW-0158">Chromosome</keyword>
<dbReference type="SUPFAM" id="SSF47781">
    <property type="entry name" value="RuvA domain 2-like"/>
    <property type="match status" value="2"/>
</dbReference>
<feature type="compositionally biased region" description="Polar residues" evidence="14">
    <location>
        <begin position="2175"/>
        <end position="2185"/>
    </location>
</feature>
<keyword evidence="11" id="KW-0539">Nucleus</keyword>
<evidence type="ECO:0000256" key="4">
    <source>
        <dbReference type="ARBA" id="ARBA00009253"/>
    </source>
</evidence>
<dbReference type="PANTHER" id="PTHR10145:SF6">
    <property type="entry name" value="TRANSCRIPTION ELONGATION FACTOR SPT6"/>
    <property type="match status" value="1"/>
</dbReference>
<dbReference type="Gene3D" id="2.40.50.140">
    <property type="entry name" value="Nucleic acid-binding proteins"/>
    <property type="match status" value="1"/>
</dbReference>
<feature type="transmembrane region" description="Helical" evidence="15">
    <location>
        <begin position="2623"/>
        <end position="2641"/>
    </location>
</feature>
<feature type="compositionally biased region" description="Polar residues" evidence="14">
    <location>
        <begin position="438"/>
        <end position="448"/>
    </location>
</feature>
<feature type="compositionally biased region" description="Basic and acidic residues" evidence="14">
    <location>
        <begin position="286"/>
        <end position="299"/>
    </location>
</feature>
<accession>A0AAV5ACN8</accession>
<evidence type="ECO:0000259" key="16">
    <source>
        <dbReference type="PROSITE" id="PS50126"/>
    </source>
</evidence>
<comment type="subcellular location">
    <subcellularLocation>
        <location evidence="3">Chromosome</location>
    </subcellularLocation>
    <subcellularLocation>
        <location evidence="2">Membrane</location>
        <topology evidence="2">Multi-pass membrane protein</topology>
    </subcellularLocation>
    <subcellularLocation>
        <location evidence="1">Nucleus</location>
    </subcellularLocation>
</comment>
<feature type="region of interest" description="Disordered" evidence="14">
    <location>
        <begin position="274"/>
        <end position="333"/>
    </location>
</feature>
<feature type="coiled-coil region" evidence="13">
    <location>
        <begin position="504"/>
        <end position="531"/>
    </location>
</feature>
<dbReference type="InterPro" id="IPR032706">
    <property type="entry name" value="Spt6_HHH"/>
</dbReference>
<feature type="compositionally biased region" description="Low complexity" evidence="14">
    <location>
        <begin position="1485"/>
        <end position="1496"/>
    </location>
</feature>
<dbReference type="InterPro" id="IPR003029">
    <property type="entry name" value="S1_domain"/>
</dbReference>